<name>A0A1H3QIK2_9FIRM</name>
<organism evidence="2 3">
    <name type="scientific">Tindallia californiensis</name>
    <dbReference type="NCBI Taxonomy" id="159292"/>
    <lineage>
        <taxon>Bacteria</taxon>
        <taxon>Bacillati</taxon>
        <taxon>Bacillota</taxon>
        <taxon>Clostridia</taxon>
        <taxon>Peptostreptococcales</taxon>
        <taxon>Tindalliaceae</taxon>
        <taxon>Tindallia</taxon>
    </lineage>
</organism>
<sequence>MKKLLVTGLLALLLISIQTTSVFATEDDLLPENQPNLEEEAELEEDIIEVVQPLRDVTTSRRNPMISFKAPEGSLVTLEVYHNASLLEEEENYLPLYEPMEFEIGALQRGWVDGVELKKGKNKLIFSGSLKEEALPTVERIITVKDREEMKEEVTRDVRESSTTDIMKRLINMGR</sequence>
<dbReference type="AlphaFoldDB" id="A0A1H3QIK2"/>
<gene>
    <name evidence="2" type="ORF">SAMN05192546_109107</name>
</gene>
<accession>A0A1H3QIK2</accession>
<protein>
    <submittedName>
        <fullName evidence="2">Uncharacterized protein</fullName>
    </submittedName>
</protein>
<reference evidence="2 3" key="1">
    <citation type="submission" date="2016-10" db="EMBL/GenBank/DDBJ databases">
        <authorList>
            <person name="de Groot N.N."/>
        </authorList>
    </citation>
    <scope>NUCLEOTIDE SEQUENCE [LARGE SCALE GENOMIC DNA]</scope>
    <source>
        <strain evidence="2 3">APO</strain>
    </source>
</reference>
<evidence type="ECO:0000313" key="3">
    <source>
        <dbReference type="Proteomes" id="UP000199230"/>
    </source>
</evidence>
<dbReference type="EMBL" id="FNPV01000009">
    <property type="protein sequence ID" value="SDZ13123.1"/>
    <property type="molecule type" value="Genomic_DNA"/>
</dbReference>
<dbReference type="STRING" id="159292.SAMN05192546_109107"/>
<feature type="signal peptide" evidence="1">
    <location>
        <begin position="1"/>
        <end position="24"/>
    </location>
</feature>
<keyword evidence="3" id="KW-1185">Reference proteome</keyword>
<keyword evidence="1" id="KW-0732">Signal</keyword>
<dbReference type="RefSeq" id="WP_093314937.1">
    <property type="nucleotide sequence ID" value="NZ_FNPV01000009.1"/>
</dbReference>
<dbReference type="OrthoDB" id="1953894at2"/>
<evidence type="ECO:0000313" key="2">
    <source>
        <dbReference type="EMBL" id="SDZ13123.1"/>
    </source>
</evidence>
<feature type="chain" id="PRO_5011501920" evidence="1">
    <location>
        <begin position="25"/>
        <end position="175"/>
    </location>
</feature>
<evidence type="ECO:0000256" key="1">
    <source>
        <dbReference type="SAM" id="SignalP"/>
    </source>
</evidence>
<dbReference type="Proteomes" id="UP000199230">
    <property type="component" value="Unassembled WGS sequence"/>
</dbReference>
<proteinExistence type="predicted"/>